<comment type="caution">
    <text evidence="2">The sequence shown here is derived from an EMBL/GenBank/DDBJ whole genome shotgun (WGS) entry which is preliminary data.</text>
</comment>
<gene>
    <name evidence="2" type="ORF">AAHA92_00309</name>
</gene>
<dbReference type="Proteomes" id="UP001567538">
    <property type="component" value="Unassembled WGS sequence"/>
</dbReference>
<sequence>MLKLKDRQSTSGGGKLSATAHAETRSKKIHDHVEKPKERVQDDANKAQDDEIRTSSLTKNVRDAGQQIMIFLLNLRPNEKRRQLMKNQMTFETLTDVQKR</sequence>
<feature type="compositionally biased region" description="Basic and acidic residues" evidence="1">
    <location>
        <begin position="22"/>
        <end position="53"/>
    </location>
</feature>
<dbReference type="EMBL" id="JBEAFC010000001">
    <property type="protein sequence ID" value="KAL1568734.1"/>
    <property type="molecule type" value="Genomic_DNA"/>
</dbReference>
<evidence type="ECO:0000313" key="3">
    <source>
        <dbReference type="Proteomes" id="UP001567538"/>
    </source>
</evidence>
<evidence type="ECO:0000256" key="1">
    <source>
        <dbReference type="SAM" id="MobiDB-lite"/>
    </source>
</evidence>
<protein>
    <submittedName>
        <fullName evidence="2">Uncharacterized protein</fullName>
    </submittedName>
</protein>
<dbReference type="AlphaFoldDB" id="A0ABD1ILN6"/>
<proteinExistence type="predicted"/>
<evidence type="ECO:0000313" key="2">
    <source>
        <dbReference type="EMBL" id="KAL1568734.1"/>
    </source>
</evidence>
<keyword evidence="3" id="KW-1185">Reference proteome</keyword>
<accession>A0ABD1ILN6</accession>
<feature type="region of interest" description="Disordered" evidence="1">
    <location>
        <begin position="1"/>
        <end position="53"/>
    </location>
</feature>
<organism evidence="2 3">
    <name type="scientific">Salvia divinorum</name>
    <name type="common">Maria pastora</name>
    <name type="synonym">Diviner's sage</name>
    <dbReference type="NCBI Taxonomy" id="28513"/>
    <lineage>
        <taxon>Eukaryota</taxon>
        <taxon>Viridiplantae</taxon>
        <taxon>Streptophyta</taxon>
        <taxon>Embryophyta</taxon>
        <taxon>Tracheophyta</taxon>
        <taxon>Spermatophyta</taxon>
        <taxon>Magnoliopsida</taxon>
        <taxon>eudicotyledons</taxon>
        <taxon>Gunneridae</taxon>
        <taxon>Pentapetalae</taxon>
        <taxon>asterids</taxon>
        <taxon>lamiids</taxon>
        <taxon>Lamiales</taxon>
        <taxon>Lamiaceae</taxon>
        <taxon>Nepetoideae</taxon>
        <taxon>Mentheae</taxon>
        <taxon>Salviinae</taxon>
        <taxon>Salvia</taxon>
        <taxon>Salvia subgen. Calosphace</taxon>
    </lineage>
</organism>
<name>A0ABD1ILN6_SALDI</name>
<reference evidence="2 3" key="1">
    <citation type="submission" date="2024-06" db="EMBL/GenBank/DDBJ databases">
        <title>A chromosome level genome sequence of Diviner's sage (Salvia divinorum).</title>
        <authorList>
            <person name="Ford S.A."/>
            <person name="Ro D.-K."/>
            <person name="Ness R.W."/>
            <person name="Phillips M.A."/>
        </authorList>
    </citation>
    <scope>NUCLEOTIDE SEQUENCE [LARGE SCALE GENOMIC DNA]</scope>
    <source>
        <strain evidence="2">SAF-2024a</strain>
        <tissue evidence="2">Leaf</tissue>
    </source>
</reference>